<sequence length="274" mass="29028">MARQHFDPMGTTAVITGASSGLGVEFAHEFARRGADLVLVARRQERLEALAVDLAERYGTESTVIPLDLTAPDAVDELVRDIESRGIRVGSLVNNAGFASYGRFGDIDRKRLDDEVQLNVSALTQLSRAFWGPLTAHSRTSPGNGALVNIASVVAFQPVPFMGVYAASKAYVLSLTEALWYEAKGTGLKVTALCPGPTATEFTEVAGNGDLFFRNPQTAEQVIQTAFKALDARSTPPSIVSGVSNAAGASLVGLVPKRSLLTALGRATTPKPRV</sequence>
<evidence type="ECO:0000256" key="1">
    <source>
        <dbReference type="ARBA" id="ARBA00006484"/>
    </source>
</evidence>
<dbReference type="AlphaFoldDB" id="A0A4Y9QYN7"/>
<dbReference type="Gene3D" id="3.40.50.720">
    <property type="entry name" value="NAD(P)-binding Rossmann-like Domain"/>
    <property type="match status" value="1"/>
</dbReference>
<evidence type="ECO:0000313" key="4">
    <source>
        <dbReference type="EMBL" id="TFV96423.1"/>
    </source>
</evidence>
<dbReference type="PIRSF" id="PIRSF000126">
    <property type="entry name" value="11-beta-HSD1"/>
    <property type="match status" value="1"/>
</dbReference>
<evidence type="ECO:0000313" key="5">
    <source>
        <dbReference type="Proteomes" id="UP000298127"/>
    </source>
</evidence>
<comment type="similarity">
    <text evidence="1 3">Belongs to the short-chain dehydrogenases/reductases (SDR) family.</text>
</comment>
<evidence type="ECO:0000256" key="3">
    <source>
        <dbReference type="RuleBase" id="RU000363"/>
    </source>
</evidence>
<dbReference type="PRINTS" id="PR00080">
    <property type="entry name" value="SDRFAMILY"/>
</dbReference>
<name>A0A4Y9QYN7_9MICO</name>
<dbReference type="PANTHER" id="PTHR44196">
    <property type="entry name" value="DEHYDROGENASE/REDUCTASE SDR FAMILY MEMBER 7B"/>
    <property type="match status" value="1"/>
</dbReference>
<dbReference type="PRINTS" id="PR00081">
    <property type="entry name" value="GDHRDH"/>
</dbReference>
<organism evidence="4 5">
    <name type="scientific">Orlajensenia leifsoniae</name>
    <dbReference type="NCBI Taxonomy" id="2561933"/>
    <lineage>
        <taxon>Bacteria</taxon>
        <taxon>Bacillati</taxon>
        <taxon>Actinomycetota</taxon>
        <taxon>Actinomycetes</taxon>
        <taxon>Micrococcales</taxon>
        <taxon>Microbacteriaceae</taxon>
        <taxon>Orlajensenia</taxon>
    </lineage>
</organism>
<keyword evidence="5" id="KW-1185">Reference proteome</keyword>
<dbReference type="PANTHER" id="PTHR44196:SF2">
    <property type="entry name" value="SHORT-CHAIN DEHYDROGENASE-RELATED"/>
    <property type="match status" value="1"/>
</dbReference>
<dbReference type="SUPFAM" id="SSF51735">
    <property type="entry name" value="NAD(P)-binding Rossmann-fold domains"/>
    <property type="match status" value="1"/>
</dbReference>
<accession>A0A4Y9QYN7</accession>
<dbReference type="EMBL" id="SPQZ01000005">
    <property type="protein sequence ID" value="TFV96423.1"/>
    <property type="molecule type" value="Genomic_DNA"/>
</dbReference>
<protein>
    <submittedName>
        <fullName evidence="4">SDR family oxidoreductase</fullName>
    </submittedName>
</protein>
<dbReference type="Pfam" id="PF00106">
    <property type="entry name" value="adh_short"/>
    <property type="match status" value="1"/>
</dbReference>
<dbReference type="InterPro" id="IPR002347">
    <property type="entry name" value="SDR_fam"/>
</dbReference>
<dbReference type="InterPro" id="IPR036291">
    <property type="entry name" value="NAD(P)-bd_dom_sf"/>
</dbReference>
<reference evidence="4 5" key="1">
    <citation type="journal article" date="2018" name="J. Microbiol.">
        <title>Leifsonia flava sp. nov., a novel actinobacterium isolated from the rhizosphere of Aquilegia viridiflora.</title>
        <authorList>
            <person name="Cai Y."/>
            <person name="Tao W.Z."/>
            <person name="Ma Y.J."/>
            <person name="Cheng J."/>
            <person name="Zhang M.Y."/>
            <person name="Zhang Y.X."/>
        </authorList>
    </citation>
    <scope>NUCLEOTIDE SEQUENCE [LARGE SCALE GENOMIC DNA]</scope>
    <source>
        <strain evidence="4 5">SYP-B2174</strain>
    </source>
</reference>
<dbReference type="CDD" id="cd05233">
    <property type="entry name" value="SDR_c"/>
    <property type="match status" value="1"/>
</dbReference>
<dbReference type="RefSeq" id="WP_135121114.1">
    <property type="nucleotide sequence ID" value="NZ_SPQZ01000005.1"/>
</dbReference>
<comment type="caution">
    <text evidence="4">The sequence shown here is derived from an EMBL/GenBank/DDBJ whole genome shotgun (WGS) entry which is preliminary data.</text>
</comment>
<keyword evidence="2" id="KW-0560">Oxidoreductase</keyword>
<dbReference type="GO" id="GO:0016491">
    <property type="term" value="F:oxidoreductase activity"/>
    <property type="evidence" value="ECO:0007669"/>
    <property type="project" value="UniProtKB-KW"/>
</dbReference>
<dbReference type="GO" id="GO:0016020">
    <property type="term" value="C:membrane"/>
    <property type="evidence" value="ECO:0007669"/>
    <property type="project" value="TreeGrafter"/>
</dbReference>
<gene>
    <name evidence="4" type="ORF">E4M00_13990</name>
</gene>
<dbReference type="Proteomes" id="UP000298127">
    <property type="component" value="Unassembled WGS sequence"/>
</dbReference>
<evidence type="ECO:0000256" key="2">
    <source>
        <dbReference type="ARBA" id="ARBA00023002"/>
    </source>
</evidence>
<proteinExistence type="inferred from homology"/>